<gene>
    <name evidence="10" type="ORF">DC045_11930</name>
</gene>
<dbReference type="Proteomes" id="UP000263489">
    <property type="component" value="Unassembled WGS sequence"/>
</dbReference>
<accession>A0A352IU64</accession>
<keyword evidence="4 8" id="KW-0812">Transmembrane</keyword>
<evidence type="ECO:0000256" key="2">
    <source>
        <dbReference type="ARBA" id="ARBA00022475"/>
    </source>
</evidence>
<comment type="caution">
    <text evidence="10">The sequence shown here is derived from an EMBL/GenBank/DDBJ whole genome shotgun (WGS) entry which is preliminary data.</text>
</comment>
<feature type="transmembrane region" description="Helical" evidence="8">
    <location>
        <begin position="170"/>
        <end position="193"/>
    </location>
</feature>
<dbReference type="Pfam" id="PF09721">
    <property type="entry name" value="Exosortase_EpsH"/>
    <property type="match status" value="1"/>
</dbReference>
<evidence type="ECO:0000256" key="3">
    <source>
        <dbReference type="ARBA" id="ARBA00022670"/>
    </source>
</evidence>
<sequence length="525" mass="59678">MAIGRIRFRGLIRAASPFLLVFGALFLLIWPTVEGIVSRWLRFDESYSHGFLLLLVSVFLIFRVLKQRALVPGFYPLWLMPFVLALLAYGMGDLLRVQALQHLMLVPLLLGALAILLGWKQVRFFIAPVGLLFFAMPVWDFLSWTLQVITVEINQLLLGLFDIEFEIEGVFVYLIGVGAFEIANGCSGLRYLLVGQSLSLIYGELNLRTLRARVILFATSVLLALFANWIRVFVIIYMGHETNMQSSLIEDHESFGWWVFAATLIPLFLVGRRLESMKAERDSDQKVEATEPLASFSRTSAMRLKVGVVITALLPVLVWAALPSSDRDIKPEPLALDLKLVGERYGPLFSTNLEGWRPRVQNPDWLYTQTLFDRRGAGDQSGPGESLFAAVYSYDYQREGAEVIQYSNRVYDRERWYPETFFTLSGPGKVPLKGLTLRQRFTDTRIHIVYTYYVEGFWETDNLRAKLAQVWGLMNSRSDGSLIVFAVYCEDCDGKNRLSSLIDSVMEEVVTAVNKQVAEKKRGED</sequence>
<feature type="transmembrane region" description="Helical" evidence="8">
    <location>
        <begin position="255"/>
        <end position="271"/>
    </location>
</feature>
<evidence type="ECO:0000256" key="1">
    <source>
        <dbReference type="ARBA" id="ARBA00004651"/>
    </source>
</evidence>
<feature type="transmembrane region" description="Helical" evidence="8">
    <location>
        <begin position="131"/>
        <end position="150"/>
    </location>
</feature>
<dbReference type="Pfam" id="PF11984">
    <property type="entry name" value="DUF3485"/>
    <property type="match status" value="1"/>
</dbReference>
<dbReference type="AlphaFoldDB" id="A0A352IU64"/>
<keyword evidence="2" id="KW-1003">Cell membrane</keyword>
<keyword evidence="6 8" id="KW-1133">Transmembrane helix</keyword>
<dbReference type="InterPro" id="IPR013426">
    <property type="entry name" value="EpsH-like"/>
</dbReference>
<evidence type="ECO:0000256" key="7">
    <source>
        <dbReference type="ARBA" id="ARBA00023136"/>
    </source>
</evidence>
<dbReference type="InterPro" id="IPR014263">
    <property type="entry name" value="Methanolan_biosynth_EpsI"/>
</dbReference>
<dbReference type="NCBIfam" id="TIGR04178">
    <property type="entry name" value="exo_archaeo"/>
    <property type="match status" value="1"/>
</dbReference>
<feature type="transmembrane region" description="Helical" evidence="8">
    <location>
        <begin position="304"/>
        <end position="322"/>
    </location>
</feature>
<keyword evidence="7 8" id="KW-0472">Membrane</keyword>
<organism evidence="10 11">
    <name type="scientific">Marinobacter adhaerens</name>
    <dbReference type="NCBI Taxonomy" id="1033846"/>
    <lineage>
        <taxon>Bacteria</taxon>
        <taxon>Pseudomonadati</taxon>
        <taxon>Pseudomonadota</taxon>
        <taxon>Gammaproteobacteria</taxon>
        <taxon>Pseudomonadales</taxon>
        <taxon>Marinobacteraceae</taxon>
        <taxon>Marinobacter</taxon>
    </lineage>
</organism>
<comment type="subcellular location">
    <subcellularLocation>
        <location evidence="1">Cell membrane</location>
        <topology evidence="1">Multi-pass membrane protein</topology>
    </subcellularLocation>
</comment>
<keyword evidence="3" id="KW-0645">Protease</keyword>
<keyword evidence="5" id="KW-0378">Hydrolase</keyword>
<protein>
    <submittedName>
        <fullName evidence="10">EpsI domain-containing exosortase</fullName>
    </submittedName>
</protein>
<evidence type="ECO:0000313" key="11">
    <source>
        <dbReference type="Proteomes" id="UP000263489"/>
    </source>
</evidence>
<evidence type="ECO:0000256" key="4">
    <source>
        <dbReference type="ARBA" id="ARBA00022692"/>
    </source>
</evidence>
<evidence type="ECO:0000259" key="9">
    <source>
        <dbReference type="Pfam" id="PF11984"/>
    </source>
</evidence>
<dbReference type="EMBL" id="DNNA01000186">
    <property type="protein sequence ID" value="HBC34997.1"/>
    <property type="molecule type" value="Genomic_DNA"/>
</dbReference>
<dbReference type="GO" id="GO:0005886">
    <property type="term" value="C:plasma membrane"/>
    <property type="evidence" value="ECO:0007669"/>
    <property type="project" value="UniProtKB-SubCell"/>
</dbReference>
<dbReference type="InterPro" id="IPR026392">
    <property type="entry name" value="Exo/Archaeosortase_dom"/>
</dbReference>
<evidence type="ECO:0000313" key="10">
    <source>
        <dbReference type="EMBL" id="HBC34997.1"/>
    </source>
</evidence>
<proteinExistence type="predicted"/>
<evidence type="ECO:0000256" key="8">
    <source>
        <dbReference type="SAM" id="Phobius"/>
    </source>
</evidence>
<feature type="transmembrane region" description="Helical" evidence="8">
    <location>
        <begin position="74"/>
        <end position="92"/>
    </location>
</feature>
<dbReference type="GO" id="GO:0008233">
    <property type="term" value="F:peptidase activity"/>
    <property type="evidence" value="ECO:0007669"/>
    <property type="project" value="UniProtKB-KW"/>
</dbReference>
<reference evidence="10 11" key="1">
    <citation type="journal article" date="2018" name="Nat. Biotechnol.">
        <title>A standardized bacterial taxonomy based on genome phylogeny substantially revises the tree of life.</title>
        <authorList>
            <person name="Parks D.H."/>
            <person name="Chuvochina M."/>
            <person name="Waite D.W."/>
            <person name="Rinke C."/>
            <person name="Skarshewski A."/>
            <person name="Chaumeil P.A."/>
            <person name="Hugenholtz P."/>
        </authorList>
    </citation>
    <scope>NUCLEOTIDE SEQUENCE [LARGE SCALE GENOMIC DNA]</scope>
    <source>
        <strain evidence="10">UBA9380</strain>
    </source>
</reference>
<feature type="transmembrane region" description="Helical" evidence="8">
    <location>
        <begin position="214"/>
        <end position="235"/>
    </location>
</feature>
<feature type="transmembrane region" description="Helical" evidence="8">
    <location>
        <begin position="45"/>
        <end position="62"/>
    </location>
</feature>
<feature type="transmembrane region" description="Helical" evidence="8">
    <location>
        <begin position="98"/>
        <end position="119"/>
    </location>
</feature>
<dbReference type="InterPro" id="IPR019127">
    <property type="entry name" value="Exosortase"/>
</dbReference>
<feature type="domain" description="Methanolan biosynthesis EpsI" evidence="9">
    <location>
        <begin position="320"/>
        <end position="491"/>
    </location>
</feature>
<evidence type="ECO:0000256" key="6">
    <source>
        <dbReference type="ARBA" id="ARBA00022989"/>
    </source>
</evidence>
<name>A0A352IU64_9GAMM</name>
<evidence type="ECO:0000256" key="5">
    <source>
        <dbReference type="ARBA" id="ARBA00022801"/>
    </source>
</evidence>
<dbReference type="GO" id="GO:0006508">
    <property type="term" value="P:proteolysis"/>
    <property type="evidence" value="ECO:0007669"/>
    <property type="project" value="UniProtKB-KW"/>
</dbReference>
<dbReference type="NCBIfam" id="TIGR02602">
    <property type="entry name" value="8TM_EpsH"/>
    <property type="match status" value="1"/>
</dbReference>